<dbReference type="Proteomes" id="UP000827986">
    <property type="component" value="Unassembled WGS sequence"/>
</dbReference>
<name>A0A9D3X3B2_9SAUR</name>
<comment type="caution">
    <text evidence="1">The sequence shown here is derived from an EMBL/GenBank/DDBJ whole genome shotgun (WGS) entry which is preliminary data.</text>
</comment>
<keyword evidence="2" id="KW-1185">Reference proteome</keyword>
<organism evidence="1 2">
    <name type="scientific">Mauremys mutica</name>
    <name type="common">yellowpond turtle</name>
    <dbReference type="NCBI Taxonomy" id="74926"/>
    <lineage>
        <taxon>Eukaryota</taxon>
        <taxon>Metazoa</taxon>
        <taxon>Chordata</taxon>
        <taxon>Craniata</taxon>
        <taxon>Vertebrata</taxon>
        <taxon>Euteleostomi</taxon>
        <taxon>Archelosauria</taxon>
        <taxon>Testudinata</taxon>
        <taxon>Testudines</taxon>
        <taxon>Cryptodira</taxon>
        <taxon>Durocryptodira</taxon>
        <taxon>Testudinoidea</taxon>
        <taxon>Geoemydidae</taxon>
        <taxon>Geoemydinae</taxon>
        <taxon>Mauremys</taxon>
    </lineage>
</organism>
<dbReference type="AlphaFoldDB" id="A0A9D3X3B2"/>
<evidence type="ECO:0000313" key="1">
    <source>
        <dbReference type="EMBL" id="KAH1174669.1"/>
    </source>
</evidence>
<gene>
    <name evidence="1" type="ORF">KIL84_008660</name>
</gene>
<accession>A0A9D3X3B2</accession>
<dbReference type="EMBL" id="JAHDVG010000479">
    <property type="protein sequence ID" value="KAH1174669.1"/>
    <property type="molecule type" value="Genomic_DNA"/>
</dbReference>
<proteinExistence type="predicted"/>
<evidence type="ECO:0000313" key="2">
    <source>
        <dbReference type="Proteomes" id="UP000827986"/>
    </source>
</evidence>
<protein>
    <submittedName>
        <fullName evidence="1">Uncharacterized protein</fullName>
    </submittedName>
</protein>
<reference evidence="1" key="1">
    <citation type="submission" date="2021-09" db="EMBL/GenBank/DDBJ databases">
        <title>The genome of Mauremys mutica provides insights into the evolution of semi-aquatic lifestyle.</title>
        <authorList>
            <person name="Gong S."/>
            <person name="Gao Y."/>
        </authorList>
    </citation>
    <scope>NUCLEOTIDE SEQUENCE</scope>
    <source>
        <strain evidence="1">MM-2020</strain>
        <tissue evidence="1">Muscle</tissue>
    </source>
</reference>
<sequence length="120" mass="12379">MCTTLGGGAEGGEISLCLCYMHPQRKACVSISGAGGAGGTVKLSPDVQRLPCATFTGELKCPYAVSVLWCAPSPMEGLKLRPGLSGCNTAEVKGGSYSWARSSVFDQPGKADSDAMRFLA</sequence>